<reference evidence="1" key="1">
    <citation type="submission" date="2016-04" db="EMBL/GenBank/DDBJ databases">
        <authorList>
            <person name="Nguyen H.D."/>
            <person name="Samba Siva P."/>
            <person name="Cullis J."/>
            <person name="Levesque C.A."/>
            <person name="Hambleton S."/>
        </authorList>
    </citation>
    <scope>NUCLEOTIDE SEQUENCE</scope>
    <source>
        <strain evidence="1">DAOMC 236426</strain>
    </source>
</reference>
<proteinExistence type="predicted"/>
<dbReference type="Proteomes" id="UP000077684">
    <property type="component" value="Unassembled WGS sequence"/>
</dbReference>
<protein>
    <submittedName>
        <fullName evidence="1">Uncharacterized protein</fullName>
    </submittedName>
</protein>
<name>A0A8X7MHQ4_9BASI</name>
<gene>
    <name evidence="1" type="ORF">A4X06_0g9834</name>
</gene>
<accession>A0A8X7MHQ4</accession>
<keyword evidence="2" id="KW-1185">Reference proteome</keyword>
<dbReference type="AlphaFoldDB" id="A0A8X7MHQ4"/>
<organism evidence="1 2">
    <name type="scientific">Tilletia controversa</name>
    <name type="common">dwarf bunt fungus</name>
    <dbReference type="NCBI Taxonomy" id="13291"/>
    <lineage>
        <taxon>Eukaryota</taxon>
        <taxon>Fungi</taxon>
        <taxon>Dikarya</taxon>
        <taxon>Basidiomycota</taxon>
        <taxon>Ustilaginomycotina</taxon>
        <taxon>Exobasidiomycetes</taxon>
        <taxon>Tilletiales</taxon>
        <taxon>Tilletiaceae</taxon>
        <taxon>Tilletia</taxon>
    </lineage>
</organism>
<comment type="caution">
    <text evidence="1">The sequence shown here is derived from an EMBL/GenBank/DDBJ whole genome shotgun (WGS) entry which is preliminary data.</text>
</comment>
<sequence length="174" mass="19654">MQARFKILTTGCYYDVRVQADLFQALAVVHNFIRRHDPHNDVDNVQGIGGVNDEEADEVISATQTAEAKEATKVRNRIAKLFSSKNLAQKSAAQLFALIDGRMAGKRLVYGGQTRLVGQRNSKRGELIDVKRITIELKELLERVSKSFVAVRHAFQRQRNIAHCVHRRRALAFA</sequence>
<evidence type="ECO:0000313" key="2">
    <source>
        <dbReference type="Proteomes" id="UP000077684"/>
    </source>
</evidence>
<evidence type="ECO:0000313" key="1">
    <source>
        <dbReference type="EMBL" id="KAE8235547.1"/>
    </source>
</evidence>
<dbReference type="EMBL" id="LWDE02003437">
    <property type="protein sequence ID" value="KAE8235547.1"/>
    <property type="molecule type" value="Genomic_DNA"/>
</dbReference>
<reference evidence="1" key="2">
    <citation type="journal article" date="2019" name="IMA Fungus">
        <title>Genome sequencing and comparison of five Tilletia species to identify candidate genes for the detection of regulated species infecting wheat.</title>
        <authorList>
            <person name="Nguyen H.D.T."/>
            <person name="Sultana T."/>
            <person name="Kesanakurti P."/>
            <person name="Hambleton S."/>
        </authorList>
    </citation>
    <scope>NUCLEOTIDE SEQUENCE</scope>
    <source>
        <strain evidence="1">DAOMC 236426</strain>
    </source>
</reference>